<evidence type="ECO:0000256" key="1">
    <source>
        <dbReference type="SAM" id="MobiDB-lite"/>
    </source>
</evidence>
<organism evidence="2">
    <name type="scientific">Klebsiella pneumoniae</name>
    <dbReference type="NCBI Taxonomy" id="573"/>
    <lineage>
        <taxon>Bacteria</taxon>
        <taxon>Pseudomonadati</taxon>
        <taxon>Pseudomonadota</taxon>
        <taxon>Gammaproteobacteria</taxon>
        <taxon>Enterobacterales</taxon>
        <taxon>Enterobacteriaceae</taxon>
        <taxon>Klebsiella/Raoultella group</taxon>
        <taxon>Klebsiella</taxon>
        <taxon>Klebsiella pneumoniae complex</taxon>
    </lineage>
</organism>
<sequence length="52" mass="5500">MTDNPLQVLPAHRGSNPHSAIIGPHKTKNLISPPGAISGFACCRSHNPFKPS</sequence>
<name>A0A3T0VEH1_KLEPN</name>
<dbReference type="EMBL" id="MK167989">
    <property type="protein sequence ID" value="AZZ88453.1"/>
    <property type="molecule type" value="Genomic_DNA"/>
</dbReference>
<keyword evidence="2" id="KW-0614">Plasmid</keyword>
<accession>A0A3T0VEH1</accession>
<evidence type="ECO:0000313" key="2">
    <source>
        <dbReference type="EMBL" id="AZZ88453.1"/>
    </source>
</evidence>
<geneLocation type="plasmid" evidence="2">
    <name>pHNYF2-1</name>
</geneLocation>
<proteinExistence type="predicted"/>
<dbReference type="AlphaFoldDB" id="A0A3T0VEH1"/>
<feature type="region of interest" description="Disordered" evidence="1">
    <location>
        <begin position="1"/>
        <end position="28"/>
    </location>
</feature>
<protein>
    <submittedName>
        <fullName evidence="2">Uncharacterized protein</fullName>
    </submittedName>
</protein>
<reference evidence="2" key="1">
    <citation type="submission" date="2018-11" db="EMBL/GenBank/DDBJ databases">
        <title>Complete sequence of plasmid pHNYF2-1.</title>
        <authorList>
            <person name="Liu J.H."/>
            <person name="Huang X.Y."/>
        </authorList>
    </citation>
    <scope>NUCLEOTIDE SEQUENCE</scope>
    <source>
        <strain evidence="2">6YF2CTX</strain>
        <plasmid evidence="2">pHNYF2-1</plasmid>
    </source>
</reference>